<evidence type="ECO:0000313" key="11">
    <source>
        <dbReference type="Proteomes" id="UP001612915"/>
    </source>
</evidence>
<evidence type="ECO:0000256" key="2">
    <source>
        <dbReference type="ARBA" id="ARBA00007069"/>
    </source>
</evidence>
<keyword evidence="5 8" id="KW-0812">Transmembrane</keyword>
<dbReference type="PROSITE" id="PS50928">
    <property type="entry name" value="ABC_TM1"/>
    <property type="match status" value="1"/>
</dbReference>
<comment type="caution">
    <text evidence="10">The sequence shown here is derived from an EMBL/GenBank/DDBJ whole genome shotgun (WGS) entry which is preliminary data.</text>
</comment>
<dbReference type="CDD" id="cd06261">
    <property type="entry name" value="TM_PBP2"/>
    <property type="match status" value="1"/>
</dbReference>
<feature type="domain" description="ABC transmembrane type-1" evidence="9">
    <location>
        <begin position="67"/>
        <end position="269"/>
    </location>
</feature>
<keyword evidence="4" id="KW-1003">Cell membrane</keyword>
<evidence type="ECO:0000259" key="9">
    <source>
        <dbReference type="PROSITE" id="PS50928"/>
    </source>
</evidence>
<dbReference type="EMBL" id="JBITLV010000001">
    <property type="protein sequence ID" value="MFI7585749.1"/>
    <property type="molecule type" value="Genomic_DNA"/>
</dbReference>
<gene>
    <name evidence="10" type="ORF">ACIB24_01595</name>
</gene>
<comment type="subcellular location">
    <subcellularLocation>
        <location evidence="1 8">Cell membrane</location>
        <topology evidence="1 8">Multi-pass membrane protein</topology>
    </subcellularLocation>
</comment>
<evidence type="ECO:0000256" key="7">
    <source>
        <dbReference type="ARBA" id="ARBA00023136"/>
    </source>
</evidence>
<accession>A0ABW8AHC0</accession>
<feature type="transmembrane region" description="Helical" evidence="8">
    <location>
        <begin position="71"/>
        <end position="91"/>
    </location>
</feature>
<dbReference type="InterPro" id="IPR000515">
    <property type="entry name" value="MetI-like"/>
</dbReference>
<reference evidence="10 11" key="1">
    <citation type="submission" date="2024-10" db="EMBL/GenBank/DDBJ databases">
        <title>The Natural Products Discovery Center: Release of the First 8490 Sequenced Strains for Exploring Actinobacteria Biosynthetic Diversity.</title>
        <authorList>
            <person name="Kalkreuter E."/>
            <person name="Kautsar S.A."/>
            <person name="Yang D."/>
            <person name="Bader C.D."/>
            <person name="Teijaro C.N."/>
            <person name="Fluegel L."/>
            <person name="Davis C.M."/>
            <person name="Simpson J.R."/>
            <person name="Lauterbach L."/>
            <person name="Steele A.D."/>
            <person name="Gui C."/>
            <person name="Meng S."/>
            <person name="Li G."/>
            <person name="Viehrig K."/>
            <person name="Ye F."/>
            <person name="Su P."/>
            <person name="Kiefer A.F."/>
            <person name="Nichols A."/>
            <person name="Cepeda A.J."/>
            <person name="Yan W."/>
            <person name="Fan B."/>
            <person name="Jiang Y."/>
            <person name="Adhikari A."/>
            <person name="Zheng C.-J."/>
            <person name="Schuster L."/>
            <person name="Cowan T.M."/>
            <person name="Smanski M.J."/>
            <person name="Chevrette M.G."/>
            <person name="De Carvalho L.P.S."/>
            <person name="Shen B."/>
        </authorList>
    </citation>
    <scope>NUCLEOTIDE SEQUENCE [LARGE SCALE GENOMIC DNA]</scope>
    <source>
        <strain evidence="10 11">NPDC049639</strain>
    </source>
</reference>
<evidence type="ECO:0000256" key="6">
    <source>
        <dbReference type="ARBA" id="ARBA00022989"/>
    </source>
</evidence>
<dbReference type="InterPro" id="IPR035906">
    <property type="entry name" value="MetI-like_sf"/>
</dbReference>
<dbReference type="Pfam" id="PF00528">
    <property type="entry name" value="BPD_transp_1"/>
    <property type="match status" value="1"/>
</dbReference>
<name>A0ABW8AHC0_9ACTN</name>
<dbReference type="PANTHER" id="PTHR42929">
    <property type="entry name" value="INNER MEMBRANE ABC TRANSPORTER PERMEASE PROTEIN YDCU-RELATED-RELATED"/>
    <property type="match status" value="1"/>
</dbReference>
<dbReference type="Proteomes" id="UP001612915">
    <property type="component" value="Unassembled WGS sequence"/>
</dbReference>
<keyword evidence="7 8" id="KW-0472">Membrane</keyword>
<dbReference type="RefSeq" id="WP_398274169.1">
    <property type="nucleotide sequence ID" value="NZ_JBITLV010000001.1"/>
</dbReference>
<dbReference type="PANTHER" id="PTHR42929:SF1">
    <property type="entry name" value="INNER MEMBRANE ABC TRANSPORTER PERMEASE PROTEIN YDCU-RELATED"/>
    <property type="match status" value="1"/>
</dbReference>
<evidence type="ECO:0000256" key="5">
    <source>
        <dbReference type="ARBA" id="ARBA00022692"/>
    </source>
</evidence>
<feature type="transmembrane region" description="Helical" evidence="8">
    <location>
        <begin position="201"/>
        <end position="222"/>
    </location>
</feature>
<proteinExistence type="inferred from homology"/>
<keyword evidence="11" id="KW-1185">Reference proteome</keyword>
<evidence type="ECO:0000256" key="4">
    <source>
        <dbReference type="ARBA" id="ARBA00022475"/>
    </source>
</evidence>
<keyword evidence="6 8" id="KW-1133">Transmembrane helix</keyword>
<comment type="similarity">
    <text evidence="2">Belongs to the binding-protein-dependent transport system permease family. CysTW subfamily.</text>
</comment>
<feature type="transmembrane region" description="Helical" evidence="8">
    <location>
        <begin position="103"/>
        <end position="122"/>
    </location>
</feature>
<evidence type="ECO:0000256" key="1">
    <source>
        <dbReference type="ARBA" id="ARBA00004651"/>
    </source>
</evidence>
<evidence type="ECO:0000313" key="10">
    <source>
        <dbReference type="EMBL" id="MFI7585749.1"/>
    </source>
</evidence>
<sequence>MSSARLRLLGLLSAPLAWLLVAYLGSLVAMFATAFWSTDSFTGALVRVPTGDNFSTLFHDSVYRTVALRSLGVAVAVTVIDAAVAVPMALFMAKVARPRWRGVLVAAVLTPLWASYLVKTYAWRTMLSEDGVANWALGPFGLHGPGFGLVAVVLTLSYLWLPYMVLPIYAGLERIPESMLEASSDLGAGAGRTLRSVVLPLLFPAIVAGSIFTFSLSLGDYITVKIVGGSSQLFANIIYDNIGVAANLPFAAAASFFPVIVILVYLALARRSGALENL</sequence>
<protein>
    <submittedName>
        <fullName evidence="10">ABC transporter permease</fullName>
    </submittedName>
</protein>
<dbReference type="Gene3D" id="1.10.3720.10">
    <property type="entry name" value="MetI-like"/>
    <property type="match status" value="1"/>
</dbReference>
<keyword evidence="3 8" id="KW-0813">Transport</keyword>
<feature type="transmembrane region" description="Helical" evidence="8">
    <location>
        <begin position="142"/>
        <end position="161"/>
    </location>
</feature>
<dbReference type="SUPFAM" id="SSF161098">
    <property type="entry name" value="MetI-like"/>
    <property type="match status" value="1"/>
</dbReference>
<feature type="transmembrane region" description="Helical" evidence="8">
    <location>
        <begin position="242"/>
        <end position="268"/>
    </location>
</feature>
<organism evidence="10 11">
    <name type="scientific">Spongisporangium articulatum</name>
    <dbReference type="NCBI Taxonomy" id="3362603"/>
    <lineage>
        <taxon>Bacteria</taxon>
        <taxon>Bacillati</taxon>
        <taxon>Actinomycetota</taxon>
        <taxon>Actinomycetes</taxon>
        <taxon>Kineosporiales</taxon>
        <taxon>Kineosporiaceae</taxon>
        <taxon>Spongisporangium</taxon>
    </lineage>
</organism>
<evidence type="ECO:0000256" key="3">
    <source>
        <dbReference type="ARBA" id="ARBA00022448"/>
    </source>
</evidence>
<feature type="transmembrane region" description="Helical" evidence="8">
    <location>
        <begin position="12"/>
        <end position="36"/>
    </location>
</feature>
<evidence type="ECO:0000256" key="8">
    <source>
        <dbReference type="RuleBase" id="RU363032"/>
    </source>
</evidence>